<dbReference type="SMART" id="SM00267">
    <property type="entry name" value="GGDEF"/>
    <property type="match status" value="1"/>
</dbReference>
<evidence type="ECO:0000259" key="4">
    <source>
        <dbReference type="PROSITE" id="PS50887"/>
    </source>
</evidence>
<organism evidence="5 6">
    <name type="scientific">Roseisolibacter agri</name>
    <dbReference type="NCBI Taxonomy" id="2014610"/>
    <lineage>
        <taxon>Bacteria</taxon>
        <taxon>Pseudomonadati</taxon>
        <taxon>Gemmatimonadota</taxon>
        <taxon>Gemmatimonadia</taxon>
        <taxon>Gemmatimonadales</taxon>
        <taxon>Gemmatimonadaceae</taxon>
        <taxon>Roseisolibacter</taxon>
    </lineage>
</organism>
<dbReference type="GO" id="GO:1902201">
    <property type="term" value="P:negative regulation of bacterial-type flagellum-dependent cell motility"/>
    <property type="evidence" value="ECO:0007669"/>
    <property type="project" value="TreeGrafter"/>
</dbReference>
<dbReference type="FunFam" id="3.30.70.270:FF:000001">
    <property type="entry name" value="Diguanylate cyclase domain protein"/>
    <property type="match status" value="1"/>
</dbReference>
<evidence type="ECO:0000313" key="6">
    <source>
        <dbReference type="Proteomes" id="UP001161325"/>
    </source>
</evidence>
<feature type="compositionally biased region" description="Pro residues" evidence="3">
    <location>
        <begin position="363"/>
        <end position="376"/>
    </location>
</feature>
<comment type="catalytic activity">
    <reaction evidence="2">
        <text>2 GTP = 3',3'-c-di-GMP + 2 diphosphate</text>
        <dbReference type="Rhea" id="RHEA:24898"/>
        <dbReference type="ChEBI" id="CHEBI:33019"/>
        <dbReference type="ChEBI" id="CHEBI:37565"/>
        <dbReference type="ChEBI" id="CHEBI:58805"/>
        <dbReference type="EC" id="2.7.7.65"/>
    </reaction>
</comment>
<dbReference type="InterPro" id="IPR050469">
    <property type="entry name" value="Diguanylate_Cyclase"/>
</dbReference>
<sequence length="426" mass="45055">MRRVTRPSRRVLTTSSPLVSLVKQWFHRSAPPAAPPAPVAPAPVPPYVAPQAAEQPARRDAAANDDATVGRMLDTLGTLVQLVGQYAHDSDVRPAAAARHQADLWRRHLTTGLGHPMEDGAEGGATRGGGLAARDWEGAARFATAERQAEHAYVARALDDLRGTVWTLVQGLHQAMGAEAAAGRASASVARRLHAAVSDASPETLRDAALAAVGELGTVIAQREREREQQIAQLGEEISKLGAALEEARREGATDPLTGLGNRRAFDAALDHAAALHGLWGQRVCLLLIDVDLLKQLNDRDGHAAGDAALQRVASHLARIFMRRTDVVARIGGDEFAVLLRDVAPDEARRLAERLVAAVAPSPEAPSPEAPSPEAPSPDEETASITVSAGVAALRQDETAAEWFARADAALYAAKAAGRGRVHRDG</sequence>
<dbReference type="EMBL" id="BRXS01000007">
    <property type="protein sequence ID" value="GLC27942.1"/>
    <property type="molecule type" value="Genomic_DNA"/>
</dbReference>
<dbReference type="PANTHER" id="PTHR45138">
    <property type="entry name" value="REGULATORY COMPONENTS OF SENSORY TRANSDUCTION SYSTEM"/>
    <property type="match status" value="1"/>
</dbReference>
<dbReference type="SUPFAM" id="SSF55073">
    <property type="entry name" value="Nucleotide cyclase"/>
    <property type="match status" value="1"/>
</dbReference>
<dbReference type="PROSITE" id="PS50887">
    <property type="entry name" value="GGDEF"/>
    <property type="match status" value="1"/>
</dbReference>
<dbReference type="InterPro" id="IPR029787">
    <property type="entry name" value="Nucleotide_cyclase"/>
</dbReference>
<evidence type="ECO:0000256" key="1">
    <source>
        <dbReference type="ARBA" id="ARBA00012528"/>
    </source>
</evidence>
<dbReference type="InterPro" id="IPR000160">
    <property type="entry name" value="GGDEF_dom"/>
</dbReference>
<dbReference type="Proteomes" id="UP001161325">
    <property type="component" value="Unassembled WGS sequence"/>
</dbReference>
<dbReference type="Gene3D" id="3.30.70.270">
    <property type="match status" value="1"/>
</dbReference>
<comment type="caution">
    <text evidence="5">The sequence shown here is derived from an EMBL/GenBank/DDBJ whole genome shotgun (WGS) entry which is preliminary data.</text>
</comment>
<dbReference type="AlphaFoldDB" id="A0AA37V4G9"/>
<dbReference type="Pfam" id="PF00990">
    <property type="entry name" value="GGDEF"/>
    <property type="match status" value="1"/>
</dbReference>
<feature type="region of interest" description="Disordered" evidence="3">
    <location>
        <begin position="359"/>
        <end position="387"/>
    </location>
</feature>
<dbReference type="PANTHER" id="PTHR45138:SF9">
    <property type="entry name" value="DIGUANYLATE CYCLASE DGCM-RELATED"/>
    <property type="match status" value="1"/>
</dbReference>
<dbReference type="InterPro" id="IPR043128">
    <property type="entry name" value="Rev_trsase/Diguanyl_cyclase"/>
</dbReference>
<evidence type="ECO:0000256" key="3">
    <source>
        <dbReference type="SAM" id="MobiDB-lite"/>
    </source>
</evidence>
<protein>
    <recommendedName>
        <fullName evidence="1">diguanylate cyclase</fullName>
        <ecNumber evidence="1">2.7.7.65</ecNumber>
    </recommendedName>
</protein>
<keyword evidence="6" id="KW-1185">Reference proteome</keyword>
<proteinExistence type="predicted"/>
<reference evidence="5" key="1">
    <citation type="submission" date="2022-08" db="EMBL/GenBank/DDBJ databases">
        <title>Draft genome sequencing of Roseisolibacter agri AW1220.</title>
        <authorList>
            <person name="Tobiishi Y."/>
            <person name="Tonouchi A."/>
        </authorList>
    </citation>
    <scope>NUCLEOTIDE SEQUENCE</scope>
    <source>
        <strain evidence="5">AW1220</strain>
    </source>
</reference>
<evidence type="ECO:0000256" key="2">
    <source>
        <dbReference type="ARBA" id="ARBA00034247"/>
    </source>
</evidence>
<feature type="domain" description="GGDEF" evidence="4">
    <location>
        <begin position="282"/>
        <end position="426"/>
    </location>
</feature>
<dbReference type="GO" id="GO:0043709">
    <property type="term" value="P:cell adhesion involved in single-species biofilm formation"/>
    <property type="evidence" value="ECO:0007669"/>
    <property type="project" value="TreeGrafter"/>
</dbReference>
<dbReference type="EC" id="2.7.7.65" evidence="1"/>
<name>A0AA37V4G9_9BACT</name>
<accession>A0AA37V4G9</accession>
<dbReference type="GO" id="GO:0052621">
    <property type="term" value="F:diguanylate cyclase activity"/>
    <property type="evidence" value="ECO:0007669"/>
    <property type="project" value="UniProtKB-EC"/>
</dbReference>
<gene>
    <name evidence="5" type="ORF">rosag_44550</name>
</gene>
<dbReference type="NCBIfam" id="TIGR00254">
    <property type="entry name" value="GGDEF"/>
    <property type="match status" value="1"/>
</dbReference>
<feature type="region of interest" description="Disordered" evidence="3">
    <location>
        <begin position="45"/>
        <end position="64"/>
    </location>
</feature>
<dbReference type="CDD" id="cd01949">
    <property type="entry name" value="GGDEF"/>
    <property type="match status" value="1"/>
</dbReference>
<evidence type="ECO:0000313" key="5">
    <source>
        <dbReference type="EMBL" id="GLC27942.1"/>
    </source>
</evidence>
<dbReference type="GO" id="GO:0005886">
    <property type="term" value="C:plasma membrane"/>
    <property type="evidence" value="ECO:0007669"/>
    <property type="project" value="TreeGrafter"/>
</dbReference>